<evidence type="ECO:0000256" key="3">
    <source>
        <dbReference type="ARBA" id="ARBA00022679"/>
    </source>
</evidence>
<sequence length="373" mass="39715">MRKLVLLLAAGAGLAAAGHALAQQPSAAPANGQAAARPWVAPGTPGSPIDGTIFHAQVLLDAAGFPSGVIDGKKGMVFAQAVKGFQQSRGLPVTGELDGATRAALLQLSRPSTRMLRLGANDLSGPFTYPFPEEAADQAKLDGLHYRNALEQLAERFHTTPRTIVALNGPDKAIGQGAVLRLPNILPSSRDYAGAVDDKQSRLLNFFNVDASQPRGDFIVVDKSEGVLRVYQGEVPKGEFSTNSNPGPAPKLDDNPGKLVAQFPVTMGSSKYPLPIGRWKVTTYAFEPPFKFQPELLNGTDANDKEELLPPGPNGPVGIAWLDLTKEHYGIHGTNSPETIGRAESSGCIRLANWDVIRLSRIMKPGFTAIFQA</sequence>
<evidence type="ECO:0000256" key="7">
    <source>
        <dbReference type="PROSITE-ProRule" id="PRU01373"/>
    </source>
</evidence>
<evidence type="ECO:0000256" key="2">
    <source>
        <dbReference type="ARBA" id="ARBA00005992"/>
    </source>
</evidence>
<dbReference type="CDD" id="cd16913">
    <property type="entry name" value="YkuD_like"/>
    <property type="match status" value="1"/>
</dbReference>
<protein>
    <submittedName>
        <fullName evidence="10">Lipoprotein-anchoring transpeptidase ErfK/SrfK</fullName>
    </submittedName>
</protein>
<evidence type="ECO:0000259" key="9">
    <source>
        <dbReference type="PROSITE" id="PS52029"/>
    </source>
</evidence>
<evidence type="ECO:0000256" key="4">
    <source>
        <dbReference type="ARBA" id="ARBA00022960"/>
    </source>
</evidence>
<dbReference type="SUPFAM" id="SSF141523">
    <property type="entry name" value="L,D-transpeptidase catalytic domain-like"/>
    <property type="match status" value="1"/>
</dbReference>
<feature type="active site" description="Nucleophile" evidence="7">
    <location>
        <position position="348"/>
    </location>
</feature>
<keyword evidence="4 7" id="KW-0133">Cell shape</keyword>
<dbReference type="UniPathway" id="UPA00219"/>
<keyword evidence="6 7" id="KW-0961">Cell wall biogenesis/degradation</keyword>
<organism evidence="10 11">
    <name type="scientific">Sphingomonas kaistensis</name>
    <dbReference type="NCBI Taxonomy" id="298708"/>
    <lineage>
        <taxon>Bacteria</taxon>
        <taxon>Pseudomonadati</taxon>
        <taxon>Pseudomonadota</taxon>
        <taxon>Alphaproteobacteria</taxon>
        <taxon>Sphingomonadales</taxon>
        <taxon>Sphingomonadaceae</taxon>
        <taxon>Sphingomonas</taxon>
    </lineage>
</organism>
<dbReference type="Pfam" id="PF01471">
    <property type="entry name" value="PG_binding_1"/>
    <property type="match status" value="1"/>
</dbReference>
<keyword evidence="10" id="KW-0449">Lipoprotein</keyword>
<dbReference type="GO" id="GO:0071555">
    <property type="term" value="P:cell wall organization"/>
    <property type="evidence" value="ECO:0007669"/>
    <property type="project" value="UniProtKB-UniRule"/>
</dbReference>
<feature type="chain" id="PRO_5030760022" evidence="8">
    <location>
        <begin position="23"/>
        <end position="373"/>
    </location>
</feature>
<dbReference type="InterPro" id="IPR036365">
    <property type="entry name" value="PGBD-like_sf"/>
</dbReference>
<dbReference type="Gene3D" id="1.10.101.10">
    <property type="entry name" value="PGBD-like superfamily/PGBD"/>
    <property type="match status" value="1"/>
</dbReference>
<dbReference type="Gene3D" id="2.40.440.10">
    <property type="entry name" value="L,D-transpeptidase catalytic domain-like"/>
    <property type="match status" value="1"/>
</dbReference>
<dbReference type="InterPro" id="IPR038063">
    <property type="entry name" value="Transpep_catalytic_dom"/>
</dbReference>
<dbReference type="RefSeq" id="WP_168070231.1">
    <property type="nucleotide sequence ID" value="NZ_JAATJC010000001.1"/>
</dbReference>
<dbReference type="AlphaFoldDB" id="A0A7X5YAD6"/>
<dbReference type="InterPro" id="IPR002477">
    <property type="entry name" value="Peptidoglycan-bd-like"/>
</dbReference>
<keyword evidence="5 7" id="KW-0573">Peptidoglycan synthesis</keyword>
<keyword evidence="11" id="KW-1185">Reference proteome</keyword>
<evidence type="ECO:0000256" key="5">
    <source>
        <dbReference type="ARBA" id="ARBA00022984"/>
    </source>
</evidence>
<feature type="signal peptide" evidence="8">
    <location>
        <begin position="1"/>
        <end position="22"/>
    </location>
</feature>
<feature type="active site" description="Proton donor/acceptor" evidence="7">
    <location>
        <position position="332"/>
    </location>
</feature>
<gene>
    <name evidence="10" type="ORF">GGQ97_002583</name>
</gene>
<comment type="pathway">
    <text evidence="1 7">Cell wall biogenesis; peptidoglycan biosynthesis.</text>
</comment>
<dbReference type="InterPro" id="IPR050979">
    <property type="entry name" value="LD-transpeptidase"/>
</dbReference>
<evidence type="ECO:0000256" key="6">
    <source>
        <dbReference type="ARBA" id="ARBA00023316"/>
    </source>
</evidence>
<accession>A0A7X5YAD6</accession>
<dbReference type="EMBL" id="JAATJC010000001">
    <property type="protein sequence ID" value="NJC06790.1"/>
    <property type="molecule type" value="Genomic_DNA"/>
</dbReference>
<comment type="caution">
    <text evidence="10">The sequence shown here is derived from an EMBL/GenBank/DDBJ whole genome shotgun (WGS) entry which is preliminary data.</text>
</comment>
<feature type="domain" description="L,D-TPase catalytic" evidence="9">
    <location>
        <begin position="239"/>
        <end position="372"/>
    </location>
</feature>
<dbReference type="Proteomes" id="UP000558192">
    <property type="component" value="Unassembled WGS sequence"/>
</dbReference>
<keyword evidence="3" id="KW-0808">Transferase</keyword>
<dbReference type="PANTHER" id="PTHR30582:SF30">
    <property type="entry name" value="BLR4375 PROTEIN"/>
    <property type="match status" value="1"/>
</dbReference>
<evidence type="ECO:0000313" key="11">
    <source>
        <dbReference type="Proteomes" id="UP000558192"/>
    </source>
</evidence>
<evidence type="ECO:0000256" key="8">
    <source>
        <dbReference type="SAM" id="SignalP"/>
    </source>
</evidence>
<reference evidence="10 11" key="1">
    <citation type="submission" date="2020-03" db="EMBL/GenBank/DDBJ databases">
        <title>Genomic Encyclopedia of Type Strains, Phase IV (KMG-IV): sequencing the most valuable type-strain genomes for metagenomic binning, comparative biology and taxonomic classification.</title>
        <authorList>
            <person name="Goeker M."/>
        </authorList>
    </citation>
    <scope>NUCLEOTIDE SEQUENCE [LARGE SCALE GENOMIC DNA]</scope>
    <source>
        <strain evidence="10 11">DSM 16846</strain>
    </source>
</reference>
<proteinExistence type="inferred from homology"/>
<evidence type="ECO:0000256" key="1">
    <source>
        <dbReference type="ARBA" id="ARBA00004752"/>
    </source>
</evidence>
<dbReference type="SUPFAM" id="SSF47090">
    <property type="entry name" value="PGBD-like"/>
    <property type="match status" value="1"/>
</dbReference>
<dbReference type="GO" id="GO:0008360">
    <property type="term" value="P:regulation of cell shape"/>
    <property type="evidence" value="ECO:0007669"/>
    <property type="project" value="UniProtKB-UniRule"/>
</dbReference>
<comment type="similarity">
    <text evidence="2">Belongs to the YkuD family.</text>
</comment>
<dbReference type="GO" id="GO:0005576">
    <property type="term" value="C:extracellular region"/>
    <property type="evidence" value="ECO:0007669"/>
    <property type="project" value="TreeGrafter"/>
</dbReference>
<dbReference type="PANTHER" id="PTHR30582">
    <property type="entry name" value="L,D-TRANSPEPTIDASE"/>
    <property type="match status" value="1"/>
</dbReference>
<dbReference type="InterPro" id="IPR005490">
    <property type="entry name" value="LD_TPept_cat_dom"/>
</dbReference>
<dbReference type="PROSITE" id="PS52029">
    <property type="entry name" value="LD_TPASE"/>
    <property type="match status" value="1"/>
</dbReference>
<dbReference type="GO" id="GO:0071972">
    <property type="term" value="F:peptidoglycan L,D-transpeptidase activity"/>
    <property type="evidence" value="ECO:0007669"/>
    <property type="project" value="TreeGrafter"/>
</dbReference>
<name>A0A7X5YAD6_9SPHN</name>
<dbReference type="GO" id="GO:0018104">
    <property type="term" value="P:peptidoglycan-protein cross-linking"/>
    <property type="evidence" value="ECO:0007669"/>
    <property type="project" value="TreeGrafter"/>
</dbReference>
<dbReference type="GO" id="GO:0016740">
    <property type="term" value="F:transferase activity"/>
    <property type="evidence" value="ECO:0007669"/>
    <property type="project" value="UniProtKB-KW"/>
</dbReference>
<evidence type="ECO:0000313" key="10">
    <source>
        <dbReference type="EMBL" id="NJC06790.1"/>
    </source>
</evidence>
<dbReference type="Pfam" id="PF03734">
    <property type="entry name" value="YkuD"/>
    <property type="match status" value="1"/>
</dbReference>
<dbReference type="InterPro" id="IPR036366">
    <property type="entry name" value="PGBDSf"/>
</dbReference>
<keyword evidence="8" id="KW-0732">Signal</keyword>